<name>A0A378RQH2_MYROD</name>
<dbReference type="Proteomes" id="UP000255024">
    <property type="component" value="Unassembled WGS sequence"/>
</dbReference>
<dbReference type="InterPro" id="IPR018649">
    <property type="entry name" value="SHOCT"/>
</dbReference>
<accession>A0A378RQH2</accession>
<evidence type="ECO:0000259" key="2">
    <source>
        <dbReference type="Pfam" id="PF14470"/>
    </source>
</evidence>
<evidence type="ECO:0000259" key="1">
    <source>
        <dbReference type="Pfam" id="PF09851"/>
    </source>
</evidence>
<reference evidence="3 4" key="1">
    <citation type="submission" date="2018-06" db="EMBL/GenBank/DDBJ databases">
        <authorList>
            <consortium name="Pathogen Informatics"/>
            <person name="Doyle S."/>
        </authorList>
    </citation>
    <scope>NUCLEOTIDE SEQUENCE [LARGE SCALE GENOMIC DNA]</scope>
    <source>
        <strain evidence="3 4">NCTC11179</strain>
    </source>
</reference>
<proteinExistence type="predicted"/>
<keyword evidence="4" id="KW-1185">Reference proteome</keyword>
<organism evidence="3 4">
    <name type="scientific">Myroides odoratus</name>
    <name type="common">Flavobacterium odoratum</name>
    <dbReference type="NCBI Taxonomy" id="256"/>
    <lineage>
        <taxon>Bacteria</taxon>
        <taxon>Pseudomonadati</taxon>
        <taxon>Bacteroidota</taxon>
        <taxon>Flavobacteriia</taxon>
        <taxon>Flavobacteriales</taxon>
        <taxon>Flavobacteriaceae</taxon>
        <taxon>Myroides</taxon>
    </lineage>
</organism>
<dbReference type="InterPro" id="IPR039519">
    <property type="entry name" value="YokE-like_PH"/>
</dbReference>
<sequence length="181" mass="20531">MHTIESIRNFCLKIGFKPSNTNSEIKELPNILHHDEELKGLLEGSLKRVHNRDFNGTGLAIVTNKRIIFYRKSIIGTETKEELPLNKVSSTSYRKGLLLSSVAIISSNNEALIDNCNKIQSKVFNNTIQLLINTSKEETNTNPYTLKNNDLDELEKLFDLKQKGAITEEEFALLKNKIINS</sequence>
<dbReference type="Pfam" id="PF09851">
    <property type="entry name" value="SHOCT"/>
    <property type="match status" value="1"/>
</dbReference>
<dbReference type="AlphaFoldDB" id="A0A378RQH2"/>
<feature type="domain" description="SHOCT" evidence="1">
    <location>
        <begin position="152"/>
        <end position="178"/>
    </location>
</feature>
<feature type="domain" description="YokE-like PH" evidence="2">
    <location>
        <begin position="32"/>
        <end position="129"/>
    </location>
</feature>
<gene>
    <name evidence="3" type="ORF">NCTC11179_02160</name>
</gene>
<dbReference type="Pfam" id="PF14470">
    <property type="entry name" value="bPH_3"/>
    <property type="match status" value="1"/>
</dbReference>
<evidence type="ECO:0008006" key="5">
    <source>
        <dbReference type="Google" id="ProtNLM"/>
    </source>
</evidence>
<protein>
    <recommendedName>
        <fullName evidence="5">SHOCT domain-containing protein</fullName>
    </recommendedName>
</protein>
<evidence type="ECO:0000313" key="3">
    <source>
        <dbReference type="EMBL" id="STZ28609.1"/>
    </source>
</evidence>
<dbReference type="RefSeq" id="WP_115091522.1">
    <property type="nucleotide sequence ID" value="NZ_CP068107.1"/>
</dbReference>
<dbReference type="EMBL" id="UGQL01000001">
    <property type="protein sequence ID" value="STZ28609.1"/>
    <property type="molecule type" value="Genomic_DNA"/>
</dbReference>
<evidence type="ECO:0000313" key="4">
    <source>
        <dbReference type="Proteomes" id="UP000255024"/>
    </source>
</evidence>